<dbReference type="InterPro" id="IPR049730">
    <property type="entry name" value="SNF2/RAD54-like_C"/>
</dbReference>
<keyword evidence="4" id="KW-0067">ATP-binding</keyword>
<dbReference type="Pfam" id="PF12419">
    <property type="entry name" value="DUF3670"/>
    <property type="match status" value="1"/>
</dbReference>
<organism evidence="4 5">
    <name type="scientific">Alkalihalophilus pseudofirmus</name>
    <name type="common">Bacillus pseudofirmus</name>
    <dbReference type="NCBI Taxonomy" id="79885"/>
    <lineage>
        <taxon>Bacteria</taxon>
        <taxon>Bacillati</taxon>
        <taxon>Bacillota</taxon>
        <taxon>Bacilli</taxon>
        <taxon>Bacillales</taxon>
        <taxon>Bacillaceae</taxon>
        <taxon>Alkalihalophilus</taxon>
    </lineage>
</organism>
<dbReference type="SMART" id="SM00490">
    <property type="entry name" value="HELICc"/>
    <property type="match status" value="1"/>
</dbReference>
<dbReference type="GO" id="GO:0005524">
    <property type="term" value="F:ATP binding"/>
    <property type="evidence" value="ECO:0007669"/>
    <property type="project" value="InterPro"/>
</dbReference>
<reference evidence="4" key="1">
    <citation type="submission" date="2023-10" db="EMBL/GenBank/DDBJ databases">
        <title>Screening of Alkalihalophilus pseudofirmusBZ-TG-HK211 and Its Alleviation of Salt Stress on Rapeseed Growth.</title>
        <authorList>
            <person name="Zhao B."/>
            <person name="Guo T."/>
        </authorList>
    </citation>
    <scope>NUCLEOTIDE SEQUENCE</scope>
    <source>
        <strain evidence="4">BZ-TG-HK211</strain>
    </source>
</reference>
<dbReference type="EMBL" id="JAWJAY010000002">
    <property type="protein sequence ID" value="MDV2885700.1"/>
    <property type="molecule type" value="Genomic_DNA"/>
</dbReference>
<name>A0AAJ2NNL5_ALKPS</name>
<dbReference type="SMART" id="SM00487">
    <property type="entry name" value="DEXDc"/>
    <property type="match status" value="1"/>
</dbReference>
<dbReference type="InterPro" id="IPR000330">
    <property type="entry name" value="SNF2_N"/>
</dbReference>
<dbReference type="CDD" id="cd18793">
    <property type="entry name" value="SF2_C_SNF"/>
    <property type="match status" value="1"/>
</dbReference>
<evidence type="ECO:0000313" key="5">
    <source>
        <dbReference type="Proteomes" id="UP001285636"/>
    </source>
</evidence>
<dbReference type="FunFam" id="3.40.50.300:FF:000533">
    <property type="entry name" value="Helicase, Snf2 family"/>
    <property type="match status" value="1"/>
</dbReference>
<feature type="domain" description="Helicase ATP-binding" evidence="2">
    <location>
        <begin position="534"/>
        <end position="698"/>
    </location>
</feature>
<dbReference type="InterPro" id="IPR014001">
    <property type="entry name" value="Helicase_ATP-bd"/>
</dbReference>
<dbReference type="InterPro" id="IPR038718">
    <property type="entry name" value="SNF2-like_sf"/>
</dbReference>
<evidence type="ECO:0000256" key="1">
    <source>
        <dbReference type="ARBA" id="ARBA00022801"/>
    </source>
</evidence>
<comment type="caution">
    <text evidence="4">The sequence shown here is derived from an EMBL/GenBank/DDBJ whole genome shotgun (WGS) entry which is preliminary data.</text>
</comment>
<dbReference type="Pfam" id="PF00176">
    <property type="entry name" value="SNF2-rel_dom"/>
    <property type="match status" value="1"/>
</dbReference>
<dbReference type="GO" id="GO:0016787">
    <property type="term" value="F:hydrolase activity"/>
    <property type="evidence" value="ECO:0007669"/>
    <property type="project" value="UniProtKB-KW"/>
</dbReference>
<evidence type="ECO:0000259" key="2">
    <source>
        <dbReference type="PROSITE" id="PS51192"/>
    </source>
</evidence>
<dbReference type="PANTHER" id="PTHR10799">
    <property type="entry name" value="SNF2/RAD54 HELICASE FAMILY"/>
    <property type="match status" value="1"/>
</dbReference>
<dbReference type="AlphaFoldDB" id="A0AAJ2NNL5"/>
<dbReference type="RefSeq" id="WP_323466783.1">
    <property type="nucleotide sequence ID" value="NZ_CP144224.1"/>
</dbReference>
<dbReference type="Gene3D" id="3.40.50.300">
    <property type="entry name" value="P-loop containing nucleotide triphosphate hydrolases"/>
    <property type="match status" value="1"/>
</dbReference>
<evidence type="ECO:0000259" key="3">
    <source>
        <dbReference type="PROSITE" id="PS51194"/>
    </source>
</evidence>
<dbReference type="PROSITE" id="PS51192">
    <property type="entry name" value="HELICASE_ATP_BIND_1"/>
    <property type="match status" value="1"/>
</dbReference>
<keyword evidence="4" id="KW-0547">Nucleotide-binding</keyword>
<dbReference type="InterPro" id="IPR027417">
    <property type="entry name" value="P-loop_NTPase"/>
</dbReference>
<protein>
    <submittedName>
        <fullName evidence="4">DEAD/DEAH box helicase</fullName>
        <ecNumber evidence="4">3.6.4.-</ecNumber>
    </submittedName>
</protein>
<dbReference type="Proteomes" id="UP001285636">
    <property type="component" value="Unassembled WGS sequence"/>
</dbReference>
<dbReference type="SUPFAM" id="SSF52540">
    <property type="entry name" value="P-loop containing nucleoside triphosphate hydrolases"/>
    <property type="match status" value="2"/>
</dbReference>
<keyword evidence="1 4" id="KW-0378">Hydrolase</keyword>
<dbReference type="GO" id="GO:0004386">
    <property type="term" value="F:helicase activity"/>
    <property type="evidence" value="ECO:0007669"/>
    <property type="project" value="UniProtKB-KW"/>
</dbReference>
<dbReference type="PROSITE" id="PS51194">
    <property type="entry name" value="HELICASE_CTER"/>
    <property type="match status" value="1"/>
</dbReference>
<dbReference type="Pfam" id="PF00271">
    <property type="entry name" value="Helicase_C"/>
    <property type="match status" value="1"/>
</dbReference>
<evidence type="ECO:0000313" key="4">
    <source>
        <dbReference type="EMBL" id="MDV2885700.1"/>
    </source>
</evidence>
<keyword evidence="4" id="KW-0347">Helicase</keyword>
<dbReference type="InterPro" id="IPR001650">
    <property type="entry name" value="Helicase_C-like"/>
</dbReference>
<proteinExistence type="predicted"/>
<dbReference type="InterPro" id="IPR022138">
    <property type="entry name" value="DUF3670"/>
</dbReference>
<dbReference type="Gene3D" id="3.40.50.10810">
    <property type="entry name" value="Tandem AAA-ATPase domain"/>
    <property type="match status" value="1"/>
</dbReference>
<gene>
    <name evidence="4" type="ORF">RYX45_10970</name>
</gene>
<dbReference type="CDD" id="cd18012">
    <property type="entry name" value="DEXQc_arch_SWI2_SNF2"/>
    <property type="match status" value="1"/>
</dbReference>
<sequence length="998" mass="115034">MNKQIMVHCGWLEGNFFLWAEKLNRSKFDQIVSFQYPFLVPAFELKLALYRHDQNSFYGTFVETEKAVIDVPLKNREFVSPAGQMTIYQAQEQMKSYSFPIEGIRLSINELLDQSELIDHWDEQEDLVLSPDLKYWMSFFSEVKSLIARGDIEPKASGEWNLSSFRWNEWSEALPKVSFSLRPTTAYIQSKSTQTTLLEDFKDVLGRFADSAIRSLLNDPNCQAAYKEWIHAADEELKPSLEALATSNQVHVHLSEQAFGERLGTVKVEPFKTALALVEPNDQDDDWSISLCVIDREYPSQVIEMSELERGEHPWRSNPISQLKKDVSELQSKIPILDSLSVSAPTLKLSADQAYELFTIHHSLLKSMGIHLIVPKWLKERKKVKVELTVEGIHQPATSEPLLDWQSLASFTYQIAIGDSTLTAEQFDQFVKGSKPFIYANGEWISWDPKLAAKLQSYLNSTLNETTYFEALKKDQDAEEWIDELDVEWDFNWGETLEKSLELLYKQAPPLIELPDSLHGELRPYQHQGVSWIAQLRHTGFGGCLADDMGLGKSIQTIAYILFTLENQTKEQRKPFLLICPTSLIYNWLKECEKFAPSARIFIHHGQSRLTEQEVDSMEEWDIILTSYQLAVRDTELLKNVTWNGLILDEAQHIKNVDTKQRRAIKQIKAAHRLALTGTPIENRLKELWSLIDVINPSFLGSFKSFQDSFIKPIEKDQNQDKLKTLQQLIYPFILRRKKSDELLQLGLPEKLEQVHKVTLSVEQAALYQAVVDDILSRLNQVSQLERRALILKSLTKLKQICNHPAQFLKTDEVSRHDSRKWDELFALIEDIHNRNEKVLIFSQYKEMGRLIAEELERRYQKDVPFLHGSLTRPKRQEAIERFQEDPEVTAFVLSLKAGGVGLNLTAANHVIHYDRWWNPAVENQATDRAFRIGQTKDVTVHKLMTSGTLEERIDKMLTQKQSLADQVLQAGEQQVTELSNEEIHHLIRLTTSSERSL</sequence>
<accession>A0AAJ2NNL5</accession>
<feature type="domain" description="Helicase C-terminal" evidence="3">
    <location>
        <begin position="824"/>
        <end position="980"/>
    </location>
</feature>
<dbReference type="EC" id="3.6.4.-" evidence="4"/>